<accession>A0A1V9ZIF6</accession>
<comment type="function">
    <text evidence="10 13">Hydrolyzes deoxynucleoside triphosphates (dNTPs) to the corresponding nucleoside monophosphates. Has a strong preference for dCTP and its analogs including 5-iodo-dCTP and 5-methyl-dCTP for which it may even have a higher efficiency. May protect DNA or RNA against the incorporation of these genotoxic nucleotide analogs through their catabolism.</text>
</comment>
<comment type="subcellular location">
    <subcellularLocation>
        <location evidence="2 13">Cytoplasm</location>
        <location evidence="2 13">Cytosol</location>
    </subcellularLocation>
</comment>
<dbReference type="GO" id="GO:0042802">
    <property type="term" value="F:identical protein binding"/>
    <property type="evidence" value="ECO:0007669"/>
    <property type="project" value="UniProtKB-ARBA"/>
</dbReference>
<dbReference type="FunFam" id="1.10.287.1080:FF:000004">
    <property type="entry name" value="dCTP pyrophosphatase 1"/>
    <property type="match status" value="1"/>
</dbReference>
<sequence length="135" mass="15451">MAERFEKTLTLEDLRKKIAAFADERNWNQYHTPRNLLLAMTGEVGELCECFQWRGDNDQNPDAWTAAEREHLGEELSDVLIYLIRLADKCNVDLPAAALDKIKKNAIKYPAAVCIVQVQGSSLKYTTYETTQEKK</sequence>
<evidence type="ECO:0000313" key="15">
    <source>
        <dbReference type="Proteomes" id="UP000243217"/>
    </source>
</evidence>
<keyword evidence="5" id="KW-0597">Phosphoprotein</keyword>
<keyword evidence="8 13" id="KW-0460">Magnesium</keyword>
<dbReference type="GO" id="GO:0006253">
    <property type="term" value="P:dCTP catabolic process"/>
    <property type="evidence" value="ECO:0007669"/>
    <property type="project" value="UniProtKB-UniRule"/>
</dbReference>
<organism evidence="14 15">
    <name type="scientific">Thraustotheca clavata</name>
    <dbReference type="NCBI Taxonomy" id="74557"/>
    <lineage>
        <taxon>Eukaryota</taxon>
        <taxon>Sar</taxon>
        <taxon>Stramenopiles</taxon>
        <taxon>Oomycota</taxon>
        <taxon>Saprolegniomycetes</taxon>
        <taxon>Saprolegniales</taxon>
        <taxon>Achlyaceae</taxon>
        <taxon>Thraustotheca</taxon>
    </lineage>
</organism>
<evidence type="ECO:0000256" key="1">
    <source>
        <dbReference type="ARBA" id="ARBA00001946"/>
    </source>
</evidence>
<gene>
    <name evidence="14" type="ORF">THRCLA_21921</name>
</gene>
<dbReference type="SUPFAM" id="SSF101386">
    <property type="entry name" value="all-alpha NTP pyrophosphatases"/>
    <property type="match status" value="1"/>
</dbReference>
<dbReference type="OrthoDB" id="411123at2759"/>
<comment type="cofactor">
    <cofactor evidence="1 13">
        <name>Mg(2+)</name>
        <dbReference type="ChEBI" id="CHEBI:18420"/>
    </cofactor>
</comment>
<dbReference type="STRING" id="74557.A0A1V9ZIF6"/>
<reference evidence="14 15" key="1">
    <citation type="journal article" date="2014" name="Genome Biol. Evol.">
        <title>The secreted proteins of Achlya hypogyna and Thraustotheca clavata identify the ancestral oomycete secretome and reveal gene acquisitions by horizontal gene transfer.</title>
        <authorList>
            <person name="Misner I."/>
            <person name="Blouin N."/>
            <person name="Leonard G."/>
            <person name="Richards T.A."/>
            <person name="Lane C.E."/>
        </authorList>
    </citation>
    <scope>NUCLEOTIDE SEQUENCE [LARGE SCALE GENOMIC DNA]</scope>
    <source>
        <strain evidence="14 15">ATCC 34112</strain>
    </source>
</reference>
<dbReference type="Gene3D" id="1.10.287.1080">
    <property type="entry name" value="MazG-like"/>
    <property type="match status" value="1"/>
</dbReference>
<dbReference type="EMBL" id="JNBS01001887">
    <property type="protein sequence ID" value="OQR97769.1"/>
    <property type="molecule type" value="Genomic_DNA"/>
</dbReference>
<evidence type="ECO:0000256" key="9">
    <source>
        <dbReference type="ARBA" id="ARBA00050236"/>
    </source>
</evidence>
<evidence type="ECO:0000256" key="2">
    <source>
        <dbReference type="ARBA" id="ARBA00004514"/>
    </source>
</evidence>
<protein>
    <recommendedName>
        <fullName evidence="12 13">dCTP pyrophosphatase 1</fullName>
        <ecNumber evidence="11 13">3.6.1.12</ecNumber>
    </recommendedName>
</protein>
<dbReference type="PANTHER" id="PTHR46523:SF1">
    <property type="entry name" value="DCTP PYROPHOSPHATASE 1"/>
    <property type="match status" value="1"/>
</dbReference>
<dbReference type="Proteomes" id="UP000243217">
    <property type="component" value="Unassembled WGS sequence"/>
</dbReference>
<dbReference type="PIRSF" id="PIRSF029826">
    <property type="entry name" value="UCP029826_pph"/>
    <property type="match status" value="1"/>
</dbReference>
<evidence type="ECO:0000313" key="14">
    <source>
        <dbReference type="EMBL" id="OQR97769.1"/>
    </source>
</evidence>
<dbReference type="GO" id="GO:0005829">
    <property type="term" value="C:cytosol"/>
    <property type="evidence" value="ECO:0007669"/>
    <property type="project" value="UniProtKB-SubCell"/>
</dbReference>
<dbReference type="Pfam" id="PF12643">
    <property type="entry name" value="MazG-like"/>
    <property type="match status" value="1"/>
</dbReference>
<comment type="subunit">
    <text evidence="3 13">Homotetramer.</text>
</comment>
<dbReference type="GO" id="GO:0000287">
    <property type="term" value="F:magnesium ion binding"/>
    <property type="evidence" value="ECO:0007669"/>
    <property type="project" value="UniProtKB-UniRule"/>
</dbReference>
<evidence type="ECO:0000256" key="3">
    <source>
        <dbReference type="ARBA" id="ARBA00011881"/>
    </source>
</evidence>
<evidence type="ECO:0000256" key="7">
    <source>
        <dbReference type="ARBA" id="ARBA00022801"/>
    </source>
</evidence>
<dbReference type="AlphaFoldDB" id="A0A1V9ZIF6"/>
<evidence type="ECO:0000256" key="11">
    <source>
        <dbReference type="ARBA" id="ARBA00066457"/>
    </source>
</evidence>
<dbReference type="EC" id="3.6.1.12" evidence="11 13"/>
<evidence type="ECO:0000256" key="5">
    <source>
        <dbReference type="ARBA" id="ARBA00022553"/>
    </source>
</evidence>
<evidence type="ECO:0000256" key="12">
    <source>
        <dbReference type="ARBA" id="ARBA00070266"/>
    </source>
</evidence>
<evidence type="ECO:0000256" key="4">
    <source>
        <dbReference type="ARBA" id="ARBA00022490"/>
    </source>
</evidence>
<dbReference type="InterPro" id="IPR052555">
    <property type="entry name" value="dCTP_Pyrophosphatase"/>
</dbReference>
<dbReference type="InterPro" id="IPR025984">
    <property type="entry name" value="DCTPP"/>
</dbReference>
<name>A0A1V9ZIF6_9STRA</name>
<evidence type="ECO:0000256" key="6">
    <source>
        <dbReference type="ARBA" id="ARBA00022723"/>
    </source>
</evidence>
<dbReference type="GO" id="GO:0042262">
    <property type="term" value="P:DNA protection"/>
    <property type="evidence" value="ECO:0007669"/>
    <property type="project" value="UniProtKB-UniRule"/>
</dbReference>
<comment type="catalytic activity">
    <reaction evidence="9 13">
        <text>dCTP + H2O = dCMP + diphosphate + H(+)</text>
        <dbReference type="Rhea" id="RHEA:22636"/>
        <dbReference type="ChEBI" id="CHEBI:15377"/>
        <dbReference type="ChEBI" id="CHEBI:15378"/>
        <dbReference type="ChEBI" id="CHEBI:33019"/>
        <dbReference type="ChEBI" id="CHEBI:57566"/>
        <dbReference type="ChEBI" id="CHEBI:61481"/>
        <dbReference type="EC" id="3.6.1.12"/>
    </reaction>
</comment>
<proteinExistence type="predicted"/>
<dbReference type="PANTHER" id="PTHR46523">
    <property type="entry name" value="DCTP PYROPHOSPHATASE 1"/>
    <property type="match status" value="1"/>
</dbReference>
<keyword evidence="7 13" id="KW-0378">Hydrolase</keyword>
<keyword evidence="15" id="KW-1185">Reference proteome</keyword>
<keyword evidence="6 13" id="KW-0479">Metal-binding</keyword>
<comment type="caution">
    <text evidence="14">The sequence shown here is derived from an EMBL/GenBank/DDBJ whole genome shotgun (WGS) entry which is preliminary data.</text>
</comment>
<evidence type="ECO:0000256" key="13">
    <source>
        <dbReference type="PIRNR" id="PIRNR029826"/>
    </source>
</evidence>
<keyword evidence="4 13" id="KW-0963">Cytoplasm</keyword>
<dbReference type="CDD" id="cd11537">
    <property type="entry name" value="NTP-PPase_RS21-C6_like"/>
    <property type="match status" value="1"/>
</dbReference>
<dbReference type="GO" id="GO:0047840">
    <property type="term" value="F:dCTP diphosphatase activity"/>
    <property type="evidence" value="ECO:0007669"/>
    <property type="project" value="UniProtKB-UniRule"/>
</dbReference>
<evidence type="ECO:0000256" key="8">
    <source>
        <dbReference type="ARBA" id="ARBA00022842"/>
    </source>
</evidence>
<evidence type="ECO:0000256" key="10">
    <source>
        <dbReference type="ARBA" id="ARBA00058235"/>
    </source>
</evidence>